<feature type="region of interest" description="Disordered" evidence="1">
    <location>
        <begin position="39"/>
        <end position="173"/>
    </location>
</feature>
<evidence type="ECO:0000313" key="2">
    <source>
        <dbReference type="EMBL" id="PVH66202.1"/>
    </source>
</evidence>
<dbReference type="Gramene" id="PVH66202">
    <property type="protein sequence ID" value="PVH66202"/>
    <property type="gene ID" value="PAHAL_1G176900"/>
</dbReference>
<dbReference type="EMBL" id="CM008046">
    <property type="protein sequence ID" value="PVH66202.1"/>
    <property type="molecule type" value="Genomic_DNA"/>
</dbReference>
<dbReference type="Gene3D" id="3.90.25.10">
    <property type="entry name" value="UDP-galactose 4-epimerase, domain 1"/>
    <property type="match status" value="1"/>
</dbReference>
<dbReference type="Proteomes" id="UP000243499">
    <property type="component" value="Chromosome 1"/>
</dbReference>
<reference evidence="2" key="1">
    <citation type="submission" date="2018-04" db="EMBL/GenBank/DDBJ databases">
        <title>WGS assembly of Panicum hallii.</title>
        <authorList>
            <person name="Lovell J."/>
            <person name="Jenkins J."/>
            <person name="Lowry D."/>
            <person name="Mamidi S."/>
            <person name="Sreedasyam A."/>
            <person name="Weng X."/>
            <person name="Barry K."/>
            <person name="Bonette J."/>
            <person name="Campitelli B."/>
            <person name="Daum C."/>
            <person name="Gordon S."/>
            <person name="Gould B."/>
            <person name="Lipzen A."/>
            <person name="Macqueen A."/>
            <person name="Palacio-Mejia J."/>
            <person name="Plott C."/>
            <person name="Shakirov E."/>
            <person name="Shu S."/>
            <person name="Yoshinaga Y."/>
            <person name="Zane M."/>
            <person name="Rokhsar D."/>
            <person name="Grimwood J."/>
            <person name="Schmutz J."/>
            <person name="Juenger T."/>
        </authorList>
    </citation>
    <scope>NUCLEOTIDE SEQUENCE [LARGE SCALE GENOMIC DNA]</scope>
    <source>
        <strain evidence="2">FIL2</strain>
    </source>
</reference>
<feature type="compositionally biased region" description="Gly residues" evidence="1">
    <location>
        <begin position="156"/>
        <end position="169"/>
    </location>
</feature>
<accession>A0A2T8KVN9</accession>
<name>A0A2T8KVN9_9POAL</name>
<evidence type="ECO:0000256" key="1">
    <source>
        <dbReference type="SAM" id="MobiDB-lite"/>
    </source>
</evidence>
<feature type="region of interest" description="Disordered" evidence="1">
    <location>
        <begin position="200"/>
        <end position="222"/>
    </location>
</feature>
<sequence length="222" mass="24305">MPKLQFYPRPSKELHRFALVSLLSYRKTAGLAPQLACSRPLPAAAGPEARPRCFSPQPAMRRGQPAGADAPRRGRPGARAASPAPPLPAAAGPEARPRRFSPQPAQRRRSPARPVRRPGGRHGPAAPLRGRPRERASAAGEGRRRPRRRRRQVGVRGRGGHCGLHGAGPRGENKTLHIRLPANTLSHNELLALWEGKTGRRASWCTSPRTPSSSRSKRLRFR</sequence>
<feature type="compositionally biased region" description="Low complexity" evidence="1">
    <location>
        <begin position="89"/>
        <end position="105"/>
    </location>
</feature>
<protein>
    <submittedName>
        <fullName evidence="2">Uncharacterized protein</fullName>
    </submittedName>
</protein>
<gene>
    <name evidence="2" type="ORF">PAHAL_1G176900</name>
</gene>
<proteinExistence type="predicted"/>
<feature type="compositionally biased region" description="Basic residues" evidence="1">
    <location>
        <begin position="144"/>
        <end position="153"/>
    </location>
</feature>
<dbReference type="AlphaFoldDB" id="A0A2T8KVN9"/>
<organism evidence="2">
    <name type="scientific">Panicum hallii</name>
    <dbReference type="NCBI Taxonomy" id="206008"/>
    <lineage>
        <taxon>Eukaryota</taxon>
        <taxon>Viridiplantae</taxon>
        <taxon>Streptophyta</taxon>
        <taxon>Embryophyta</taxon>
        <taxon>Tracheophyta</taxon>
        <taxon>Spermatophyta</taxon>
        <taxon>Magnoliopsida</taxon>
        <taxon>Liliopsida</taxon>
        <taxon>Poales</taxon>
        <taxon>Poaceae</taxon>
        <taxon>PACMAD clade</taxon>
        <taxon>Panicoideae</taxon>
        <taxon>Panicodae</taxon>
        <taxon>Paniceae</taxon>
        <taxon>Panicinae</taxon>
        <taxon>Panicum</taxon>
        <taxon>Panicum sect. Panicum</taxon>
    </lineage>
</organism>
<feature type="compositionally biased region" description="Basic residues" evidence="1">
    <location>
        <begin position="106"/>
        <end position="120"/>
    </location>
</feature>